<dbReference type="GO" id="GO:0005829">
    <property type="term" value="C:cytosol"/>
    <property type="evidence" value="ECO:0007669"/>
    <property type="project" value="TreeGrafter"/>
</dbReference>
<dbReference type="FunFam" id="3.30.300.20:FF:000003">
    <property type="entry name" value="GTPase Era"/>
    <property type="match status" value="1"/>
</dbReference>
<comment type="subcellular location">
    <subcellularLocation>
        <location evidence="7">Cytoplasm</location>
    </subcellularLocation>
    <subcellularLocation>
        <location evidence="7">Cell membrane</location>
        <topology evidence="7">Peripheral membrane protein</topology>
    </subcellularLocation>
</comment>
<protein>
    <recommendedName>
        <fullName evidence="2 7">GTPase Era</fullName>
    </recommendedName>
</protein>
<dbReference type="InterPro" id="IPR006073">
    <property type="entry name" value="GTP-bd"/>
</dbReference>
<evidence type="ECO:0000256" key="1">
    <source>
        <dbReference type="ARBA" id="ARBA00007921"/>
    </source>
</evidence>
<evidence type="ECO:0000256" key="7">
    <source>
        <dbReference type="HAMAP-Rule" id="MF_00367"/>
    </source>
</evidence>
<proteinExistence type="inferred from homology"/>
<feature type="binding site" evidence="7">
    <location>
        <begin position="59"/>
        <end position="63"/>
    </location>
    <ligand>
        <name>GTP</name>
        <dbReference type="ChEBI" id="CHEBI:37565"/>
    </ligand>
</feature>
<organism evidence="12 13">
    <name type="scientific">Stygiobacter electus</name>
    <dbReference type="NCBI Taxonomy" id="3032292"/>
    <lineage>
        <taxon>Bacteria</taxon>
        <taxon>Pseudomonadati</taxon>
        <taxon>Ignavibacteriota</taxon>
        <taxon>Ignavibacteria</taxon>
        <taxon>Ignavibacteriales</taxon>
        <taxon>Melioribacteraceae</taxon>
        <taxon>Stygiobacter</taxon>
    </lineage>
</organism>
<evidence type="ECO:0000256" key="6">
    <source>
        <dbReference type="ARBA" id="ARBA00023134"/>
    </source>
</evidence>
<dbReference type="InterPro" id="IPR009019">
    <property type="entry name" value="KH_sf_prok-type"/>
</dbReference>
<dbReference type="SUPFAM" id="SSF54814">
    <property type="entry name" value="Prokaryotic type KH domain (KH-domain type II)"/>
    <property type="match status" value="1"/>
</dbReference>
<feature type="domain" description="Era-type G" evidence="11">
    <location>
        <begin position="4"/>
        <end position="175"/>
    </location>
</feature>
<dbReference type="CDD" id="cd22534">
    <property type="entry name" value="KH-II_Era"/>
    <property type="match status" value="1"/>
</dbReference>
<accession>A0AAE3NXG7</accession>
<dbReference type="HAMAP" id="MF_00367">
    <property type="entry name" value="GTPase_Era"/>
    <property type="match status" value="1"/>
</dbReference>
<dbReference type="InterPro" id="IPR027417">
    <property type="entry name" value="P-loop_NTPase"/>
</dbReference>
<feature type="region of interest" description="G2" evidence="8">
    <location>
        <begin position="38"/>
        <end position="42"/>
    </location>
</feature>
<dbReference type="GO" id="GO:0070181">
    <property type="term" value="F:small ribosomal subunit rRNA binding"/>
    <property type="evidence" value="ECO:0007669"/>
    <property type="project" value="UniProtKB-UniRule"/>
</dbReference>
<dbReference type="InterPro" id="IPR015946">
    <property type="entry name" value="KH_dom-like_a/b"/>
</dbReference>
<feature type="region of interest" description="G4" evidence="8">
    <location>
        <begin position="125"/>
        <end position="128"/>
    </location>
</feature>
<dbReference type="RefSeq" id="WP_321536532.1">
    <property type="nucleotide sequence ID" value="NZ_JARGDL010000018.1"/>
</dbReference>
<dbReference type="SUPFAM" id="SSF52540">
    <property type="entry name" value="P-loop containing nucleoside triphosphate hydrolases"/>
    <property type="match status" value="1"/>
</dbReference>
<comment type="subunit">
    <text evidence="7">Monomer.</text>
</comment>
<dbReference type="GO" id="GO:0000028">
    <property type="term" value="P:ribosomal small subunit assembly"/>
    <property type="evidence" value="ECO:0007669"/>
    <property type="project" value="TreeGrafter"/>
</dbReference>
<gene>
    <name evidence="7 12" type="primary">era</name>
    <name evidence="12" type="ORF">P0M35_11415</name>
</gene>
<evidence type="ECO:0000256" key="8">
    <source>
        <dbReference type="PROSITE-ProRule" id="PRU01050"/>
    </source>
</evidence>
<keyword evidence="3 7" id="KW-0690">Ribosome biogenesis</keyword>
<keyword evidence="7" id="KW-0699">rRNA-binding</keyword>
<name>A0AAE3NXG7_9BACT</name>
<dbReference type="PROSITE" id="PS50823">
    <property type="entry name" value="KH_TYPE_2"/>
    <property type="match status" value="1"/>
</dbReference>
<dbReference type="GO" id="GO:0005525">
    <property type="term" value="F:GTP binding"/>
    <property type="evidence" value="ECO:0007669"/>
    <property type="project" value="UniProtKB-UniRule"/>
</dbReference>
<dbReference type="InterPro" id="IPR004044">
    <property type="entry name" value="KH_dom_type_2"/>
</dbReference>
<reference evidence="12" key="1">
    <citation type="submission" date="2023-03" db="EMBL/GenBank/DDBJ databases">
        <title>Stygiobacter electus gen. nov., sp. nov., facultatively anaerobic thermotolerant bacterium of the class Ignavibacteria from a well of Yessentuki mineral water deposit.</title>
        <authorList>
            <person name="Podosokorskaya O.A."/>
            <person name="Elcheninov A.G."/>
            <person name="Petrova N.F."/>
            <person name="Zavarzina D.G."/>
            <person name="Kublanov I.V."/>
            <person name="Merkel A.Y."/>
        </authorList>
    </citation>
    <scope>NUCLEOTIDE SEQUENCE</scope>
    <source>
        <strain evidence="12">09-Me</strain>
    </source>
</reference>
<evidence type="ECO:0000259" key="10">
    <source>
        <dbReference type="PROSITE" id="PS50823"/>
    </source>
</evidence>
<dbReference type="PROSITE" id="PS51713">
    <property type="entry name" value="G_ERA"/>
    <property type="match status" value="1"/>
</dbReference>
<dbReference type="GO" id="GO:0003924">
    <property type="term" value="F:GTPase activity"/>
    <property type="evidence" value="ECO:0007669"/>
    <property type="project" value="UniProtKB-UniRule"/>
</dbReference>
<dbReference type="NCBIfam" id="NF000908">
    <property type="entry name" value="PRK00089.1"/>
    <property type="match status" value="1"/>
</dbReference>
<dbReference type="Pfam" id="PF07650">
    <property type="entry name" value="KH_2"/>
    <property type="match status" value="1"/>
</dbReference>
<evidence type="ECO:0000313" key="13">
    <source>
        <dbReference type="Proteomes" id="UP001221302"/>
    </source>
</evidence>
<comment type="caution">
    <text evidence="12">The sequence shown here is derived from an EMBL/GenBank/DDBJ whole genome shotgun (WGS) entry which is preliminary data.</text>
</comment>
<feature type="region of interest" description="G1" evidence="8">
    <location>
        <begin position="12"/>
        <end position="19"/>
    </location>
</feature>
<evidence type="ECO:0000259" key="11">
    <source>
        <dbReference type="PROSITE" id="PS51713"/>
    </source>
</evidence>
<keyword evidence="7" id="KW-0963">Cytoplasm</keyword>
<dbReference type="Gene3D" id="3.40.50.300">
    <property type="entry name" value="P-loop containing nucleotide triphosphate hydrolases"/>
    <property type="match status" value="1"/>
</dbReference>
<evidence type="ECO:0000256" key="3">
    <source>
        <dbReference type="ARBA" id="ARBA00022517"/>
    </source>
</evidence>
<evidence type="ECO:0000256" key="2">
    <source>
        <dbReference type="ARBA" id="ARBA00020484"/>
    </source>
</evidence>
<dbReference type="CDD" id="cd04163">
    <property type="entry name" value="Era"/>
    <property type="match status" value="1"/>
</dbReference>
<dbReference type="AlphaFoldDB" id="A0AAE3NXG7"/>
<evidence type="ECO:0000256" key="5">
    <source>
        <dbReference type="ARBA" id="ARBA00022884"/>
    </source>
</evidence>
<keyword evidence="13" id="KW-1185">Reference proteome</keyword>
<dbReference type="EMBL" id="JARGDL010000018">
    <property type="protein sequence ID" value="MDF1612761.1"/>
    <property type="molecule type" value="Genomic_DNA"/>
</dbReference>
<comment type="function">
    <text evidence="7">An essential GTPase that binds both GDP and GTP, with rapid nucleotide exchange. Plays a role in 16S rRNA processing and 30S ribosomal subunit biogenesis and possibly also in cell cycle regulation and energy metabolism.</text>
</comment>
<evidence type="ECO:0000256" key="9">
    <source>
        <dbReference type="RuleBase" id="RU003761"/>
    </source>
</evidence>
<feature type="region of interest" description="G3" evidence="8">
    <location>
        <begin position="59"/>
        <end position="62"/>
    </location>
</feature>
<evidence type="ECO:0000256" key="4">
    <source>
        <dbReference type="ARBA" id="ARBA00022741"/>
    </source>
</evidence>
<dbReference type="Proteomes" id="UP001221302">
    <property type="component" value="Unassembled WGS sequence"/>
</dbReference>
<feature type="binding site" evidence="7">
    <location>
        <begin position="12"/>
        <end position="19"/>
    </location>
    <ligand>
        <name>GTP</name>
        <dbReference type="ChEBI" id="CHEBI:37565"/>
    </ligand>
</feature>
<dbReference type="NCBIfam" id="TIGR00231">
    <property type="entry name" value="small_GTP"/>
    <property type="match status" value="1"/>
</dbReference>
<dbReference type="GO" id="GO:0005886">
    <property type="term" value="C:plasma membrane"/>
    <property type="evidence" value="ECO:0007669"/>
    <property type="project" value="UniProtKB-SubCell"/>
</dbReference>
<comment type="similarity">
    <text evidence="1 7 8 9">Belongs to the TRAFAC class TrmE-Era-EngA-EngB-Septin-like GTPase superfamily. Era GTPase family.</text>
</comment>
<keyword evidence="7" id="KW-1003">Cell membrane</keyword>
<keyword evidence="6 7" id="KW-0342">GTP-binding</keyword>
<keyword evidence="4 7" id="KW-0547">Nucleotide-binding</keyword>
<evidence type="ECO:0000313" key="12">
    <source>
        <dbReference type="EMBL" id="MDF1612761.1"/>
    </source>
</evidence>
<dbReference type="Gene3D" id="3.30.300.20">
    <property type="match status" value="1"/>
</dbReference>
<sequence>MNHKAGFVSLIGKPNVGKSTLLNAMIGTKLSITTSKPQTTRKKILGILSSEDYQIIFLDTPGILNPEYLLQERMLDFVVSSVKDSDVILFVVDIKNDPTGSKTFEDERVKKILDEATQPKILVINKIDESTPEVVENLKNVFIKKNIFTKIVDTSATMGINISQLIKEIVYLLPIHPKYYPDDQLSDENERFFVSEIIREKVFEFYRDEIPYSTEVEIEEFKERQTGKDYIRANIVVERESQKPIIIGEKGLAIKKLGKIAREEIERFLEREVFLELFVKVREKWRSNPNMLNRFGYKVEDND</sequence>
<dbReference type="PANTHER" id="PTHR42698:SF1">
    <property type="entry name" value="GTPASE ERA, MITOCHONDRIAL"/>
    <property type="match status" value="1"/>
</dbReference>
<keyword evidence="7" id="KW-0472">Membrane</keyword>
<feature type="binding site" evidence="7">
    <location>
        <begin position="125"/>
        <end position="128"/>
    </location>
    <ligand>
        <name>GTP</name>
        <dbReference type="ChEBI" id="CHEBI:37565"/>
    </ligand>
</feature>
<dbReference type="InterPro" id="IPR005225">
    <property type="entry name" value="Small_GTP-bd"/>
</dbReference>
<dbReference type="PRINTS" id="PR00326">
    <property type="entry name" value="GTP1OBG"/>
</dbReference>
<feature type="domain" description="KH type-2" evidence="10">
    <location>
        <begin position="206"/>
        <end position="283"/>
    </location>
</feature>
<dbReference type="Pfam" id="PF01926">
    <property type="entry name" value="MMR_HSR1"/>
    <property type="match status" value="1"/>
</dbReference>
<dbReference type="GO" id="GO:0043024">
    <property type="term" value="F:ribosomal small subunit binding"/>
    <property type="evidence" value="ECO:0007669"/>
    <property type="project" value="TreeGrafter"/>
</dbReference>
<dbReference type="InterPro" id="IPR030388">
    <property type="entry name" value="G_ERA_dom"/>
</dbReference>
<dbReference type="PANTHER" id="PTHR42698">
    <property type="entry name" value="GTPASE ERA"/>
    <property type="match status" value="1"/>
</dbReference>
<feature type="region of interest" description="G5" evidence="8">
    <location>
        <begin position="154"/>
        <end position="156"/>
    </location>
</feature>
<dbReference type="NCBIfam" id="TIGR00436">
    <property type="entry name" value="era"/>
    <property type="match status" value="1"/>
</dbReference>
<keyword evidence="5 7" id="KW-0694">RNA-binding</keyword>
<dbReference type="InterPro" id="IPR005662">
    <property type="entry name" value="GTPase_Era-like"/>
</dbReference>